<dbReference type="PROSITE" id="PS50949">
    <property type="entry name" value="HTH_GNTR"/>
    <property type="match status" value="1"/>
</dbReference>
<proteinExistence type="predicted"/>
<dbReference type="InterPro" id="IPR036390">
    <property type="entry name" value="WH_DNA-bd_sf"/>
</dbReference>
<dbReference type="CDD" id="cd07377">
    <property type="entry name" value="WHTH_GntR"/>
    <property type="match status" value="1"/>
</dbReference>
<name>A0A2S3ZEB7_9MICO</name>
<evidence type="ECO:0000313" key="5">
    <source>
        <dbReference type="EMBL" id="POH64665.1"/>
    </source>
</evidence>
<dbReference type="SUPFAM" id="SSF46785">
    <property type="entry name" value="Winged helix' DNA-binding domain"/>
    <property type="match status" value="1"/>
</dbReference>
<evidence type="ECO:0000256" key="2">
    <source>
        <dbReference type="ARBA" id="ARBA00023125"/>
    </source>
</evidence>
<dbReference type="EMBL" id="PPXD01000019">
    <property type="protein sequence ID" value="POH64665.1"/>
    <property type="molecule type" value="Genomic_DNA"/>
</dbReference>
<protein>
    <submittedName>
        <fullName evidence="5">GntR family transcriptional regulator</fullName>
    </submittedName>
</protein>
<dbReference type="PANTHER" id="PTHR38445:SF9">
    <property type="entry name" value="HTH-TYPE TRANSCRIPTIONAL REPRESSOR YTRA"/>
    <property type="match status" value="1"/>
</dbReference>
<dbReference type="InterPro" id="IPR000524">
    <property type="entry name" value="Tscrpt_reg_HTH_GntR"/>
</dbReference>
<dbReference type="RefSeq" id="WP_103460980.1">
    <property type="nucleotide sequence ID" value="NZ_PPXD01000019.1"/>
</dbReference>
<keyword evidence="3" id="KW-0804">Transcription</keyword>
<keyword evidence="2" id="KW-0238">DNA-binding</keyword>
<evidence type="ECO:0000256" key="1">
    <source>
        <dbReference type="ARBA" id="ARBA00023015"/>
    </source>
</evidence>
<sequence length="126" mass="13081">MMLVIDPDSGVAPYEQIRSQIVAAVRAGDLKPGAQLPTVRRLADDLGIAPNTVARSYRELERDGVIETRGRNGSVIAGVTTPGPAADAARAYARRAAELGLTRDAALDLVRAALDGTAAASTTPTD</sequence>
<dbReference type="Proteomes" id="UP000237340">
    <property type="component" value="Unassembled WGS sequence"/>
</dbReference>
<keyword evidence="1" id="KW-0805">Transcription regulation</keyword>
<keyword evidence="6" id="KW-1185">Reference proteome</keyword>
<evidence type="ECO:0000256" key="3">
    <source>
        <dbReference type="ARBA" id="ARBA00023163"/>
    </source>
</evidence>
<accession>A0A2S3ZEB7</accession>
<dbReference type="Gene3D" id="1.10.10.10">
    <property type="entry name" value="Winged helix-like DNA-binding domain superfamily/Winged helix DNA-binding domain"/>
    <property type="match status" value="1"/>
</dbReference>
<dbReference type="AlphaFoldDB" id="A0A2S3ZEB7"/>
<dbReference type="SMART" id="SM00345">
    <property type="entry name" value="HTH_GNTR"/>
    <property type="match status" value="1"/>
</dbReference>
<organism evidence="5 6">
    <name type="scientific">Cryobacterium zongtaii</name>
    <dbReference type="NCBI Taxonomy" id="1259217"/>
    <lineage>
        <taxon>Bacteria</taxon>
        <taxon>Bacillati</taxon>
        <taxon>Actinomycetota</taxon>
        <taxon>Actinomycetes</taxon>
        <taxon>Micrococcales</taxon>
        <taxon>Microbacteriaceae</taxon>
        <taxon>Cryobacterium</taxon>
    </lineage>
</organism>
<comment type="caution">
    <text evidence="5">The sequence shown here is derived from an EMBL/GenBank/DDBJ whole genome shotgun (WGS) entry which is preliminary data.</text>
</comment>
<dbReference type="Pfam" id="PF00392">
    <property type="entry name" value="GntR"/>
    <property type="match status" value="1"/>
</dbReference>
<evidence type="ECO:0000259" key="4">
    <source>
        <dbReference type="PROSITE" id="PS50949"/>
    </source>
</evidence>
<dbReference type="GO" id="GO:0003677">
    <property type="term" value="F:DNA binding"/>
    <property type="evidence" value="ECO:0007669"/>
    <property type="project" value="UniProtKB-KW"/>
</dbReference>
<dbReference type="InterPro" id="IPR036388">
    <property type="entry name" value="WH-like_DNA-bd_sf"/>
</dbReference>
<dbReference type="PANTHER" id="PTHR38445">
    <property type="entry name" value="HTH-TYPE TRANSCRIPTIONAL REPRESSOR YTRA"/>
    <property type="match status" value="1"/>
</dbReference>
<reference evidence="5 6" key="1">
    <citation type="submission" date="2018-01" db="EMBL/GenBank/DDBJ databases">
        <title>Cryobacterium sp. nov., from glaciers in China.</title>
        <authorList>
            <person name="Liu Q."/>
            <person name="Xin Y.-H."/>
        </authorList>
    </citation>
    <scope>NUCLEOTIDE SEQUENCE [LARGE SCALE GENOMIC DNA]</scope>
    <source>
        <strain evidence="5 6">TMN-42</strain>
    </source>
</reference>
<gene>
    <name evidence="5" type="ORF">C3B61_12260</name>
</gene>
<evidence type="ECO:0000313" key="6">
    <source>
        <dbReference type="Proteomes" id="UP000237340"/>
    </source>
</evidence>
<dbReference type="GO" id="GO:0003700">
    <property type="term" value="F:DNA-binding transcription factor activity"/>
    <property type="evidence" value="ECO:0007669"/>
    <property type="project" value="InterPro"/>
</dbReference>
<feature type="domain" description="HTH gntR-type" evidence="4">
    <location>
        <begin position="11"/>
        <end position="79"/>
    </location>
</feature>